<sequence length="297" mass="33895">MTLDSLTNHPRKLEIFSTDPYFRDVVDDIAELEITDLSTLKSFVPVIFRPDSLITGHAFDVLAALERDGYRCIWGDRIQYNRYTIRECWKYQLNVATRERIDAMDLLLDGLPAFYALMICNGADSDKRGGLPTLLSKRKGTSSPTTRQPGDLRHSLSRVQESVLTFIHIPDESLDFIREMGIFFPSNVRRKILSLNSAGRFDIKWALRTVFYDSPKHSLAYKDAKREILESLALDDVCHIQNLFSALEDGKINWLKLISDVERLLGPMSRMHKIAIAARFASTHFANAKPVIEDCLV</sequence>
<dbReference type="SUPFAM" id="SSF54919">
    <property type="entry name" value="Nucleoside diphosphate kinase, NDK"/>
    <property type="match status" value="1"/>
</dbReference>
<organism evidence="2 3">
    <name type="scientific">Paludibacterium purpuratum</name>
    <dbReference type="NCBI Taxonomy" id="1144873"/>
    <lineage>
        <taxon>Bacteria</taxon>
        <taxon>Pseudomonadati</taxon>
        <taxon>Pseudomonadota</taxon>
        <taxon>Betaproteobacteria</taxon>
        <taxon>Neisseriales</taxon>
        <taxon>Chromobacteriaceae</taxon>
        <taxon>Paludibacterium</taxon>
    </lineage>
</organism>
<dbReference type="AlphaFoldDB" id="A0A4V3DV91"/>
<gene>
    <name evidence="2" type="ORF">DFP86_106212</name>
</gene>
<accession>A0A4V3DV91</accession>
<dbReference type="EMBL" id="SNZP01000006">
    <property type="protein sequence ID" value="TDR80069.1"/>
    <property type="molecule type" value="Genomic_DNA"/>
</dbReference>
<dbReference type="OrthoDB" id="7838374at2"/>
<comment type="caution">
    <text evidence="2">The sequence shown here is derived from an EMBL/GenBank/DDBJ whole genome shotgun (WGS) entry which is preliminary data.</text>
</comment>
<reference evidence="2 3" key="1">
    <citation type="submission" date="2019-03" db="EMBL/GenBank/DDBJ databases">
        <title>Genomic Encyclopedia of Type Strains, Phase III (KMG-III): the genomes of soil and plant-associated and newly described type strains.</title>
        <authorList>
            <person name="Whitman W."/>
        </authorList>
    </citation>
    <scope>NUCLEOTIDE SEQUENCE [LARGE SCALE GENOMIC DNA]</scope>
    <source>
        <strain evidence="2 3">CECT 8976</strain>
    </source>
</reference>
<protein>
    <recommendedName>
        <fullName evidence="4">Nucleoside diphosphate kinase-like domain-containing protein</fullName>
    </recommendedName>
</protein>
<feature type="region of interest" description="Disordered" evidence="1">
    <location>
        <begin position="131"/>
        <end position="152"/>
    </location>
</feature>
<evidence type="ECO:0000313" key="2">
    <source>
        <dbReference type="EMBL" id="TDR80069.1"/>
    </source>
</evidence>
<dbReference type="Proteomes" id="UP000295611">
    <property type="component" value="Unassembled WGS sequence"/>
</dbReference>
<evidence type="ECO:0000313" key="3">
    <source>
        <dbReference type="Proteomes" id="UP000295611"/>
    </source>
</evidence>
<proteinExistence type="predicted"/>
<dbReference type="RefSeq" id="WP_133680421.1">
    <property type="nucleotide sequence ID" value="NZ_SNZP01000006.1"/>
</dbReference>
<evidence type="ECO:0000256" key="1">
    <source>
        <dbReference type="SAM" id="MobiDB-lite"/>
    </source>
</evidence>
<evidence type="ECO:0008006" key="4">
    <source>
        <dbReference type="Google" id="ProtNLM"/>
    </source>
</evidence>
<keyword evidence="3" id="KW-1185">Reference proteome</keyword>
<name>A0A4V3DV91_9NEIS</name>
<dbReference type="InterPro" id="IPR036850">
    <property type="entry name" value="NDK-like_dom_sf"/>
</dbReference>
<dbReference type="Gene3D" id="3.30.70.141">
    <property type="entry name" value="Nucleoside diphosphate kinase-like domain"/>
    <property type="match status" value="1"/>
</dbReference>